<reference evidence="2 3" key="1">
    <citation type="submission" date="2019-05" db="EMBL/GenBank/DDBJ databases">
        <title>Another draft genome of Portunus trituberculatus and its Hox gene families provides insights of decapod evolution.</title>
        <authorList>
            <person name="Jeong J.-H."/>
            <person name="Song I."/>
            <person name="Kim S."/>
            <person name="Choi T."/>
            <person name="Kim D."/>
            <person name="Ryu S."/>
            <person name="Kim W."/>
        </authorList>
    </citation>
    <scope>NUCLEOTIDE SEQUENCE [LARGE SCALE GENOMIC DNA]</scope>
    <source>
        <tissue evidence="2">Muscle</tissue>
    </source>
</reference>
<comment type="caution">
    <text evidence="2">The sequence shown here is derived from an EMBL/GenBank/DDBJ whole genome shotgun (WGS) entry which is preliminary data.</text>
</comment>
<dbReference type="EMBL" id="VSRR010013440">
    <property type="protein sequence ID" value="MPC55797.1"/>
    <property type="molecule type" value="Genomic_DNA"/>
</dbReference>
<protein>
    <submittedName>
        <fullName evidence="2">Uncharacterized protein</fullName>
    </submittedName>
</protein>
<keyword evidence="3" id="KW-1185">Reference proteome</keyword>
<name>A0A5B7GEM5_PORTR</name>
<evidence type="ECO:0000256" key="1">
    <source>
        <dbReference type="SAM" id="MobiDB-lite"/>
    </source>
</evidence>
<accession>A0A5B7GEM5</accession>
<gene>
    <name evidence="2" type="ORF">E2C01_049741</name>
</gene>
<dbReference type="Proteomes" id="UP000324222">
    <property type="component" value="Unassembled WGS sequence"/>
</dbReference>
<evidence type="ECO:0000313" key="3">
    <source>
        <dbReference type="Proteomes" id="UP000324222"/>
    </source>
</evidence>
<proteinExistence type="predicted"/>
<evidence type="ECO:0000313" key="2">
    <source>
        <dbReference type="EMBL" id="MPC55797.1"/>
    </source>
</evidence>
<sequence length="51" mass="5580">MNPSPFARIAPGTTEPNNSAYVTPAEVPEDILRKVTLAHKASFRYNLGSYS</sequence>
<dbReference type="AlphaFoldDB" id="A0A5B7GEM5"/>
<organism evidence="2 3">
    <name type="scientific">Portunus trituberculatus</name>
    <name type="common">Swimming crab</name>
    <name type="synonym">Neptunus trituberculatus</name>
    <dbReference type="NCBI Taxonomy" id="210409"/>
    <lineage>
        <taxon>Eukaryota</taxon>
        <taxon>Metazoa</taxon>
        <taxon>Ecdysozoa</taxon>
        <taxon>Arthropoda</taxon>
        <taxon>Crustacea</taxon>
        <taxon>Multicrustacea</taxon>
        <taxon>Malacostraca</taxon>
        <taxon>Eumalacostraca</taxon>
        <taxon>Eucarida</taxon>
        <taxon>Decapoda</taxon>
        <taxon>Pleocyemata</taxon>
        <taxon>Brachyura</taxon>
        <taxon>Eubrachyura</taxon>
        <taxon>Portunoidea</taxon>
        <taxon>Portunidae</taxon>
        <taxon>Portuninae</taxon>
        <taxon>Portunus</taxon>
    </lineage>
</organism>
<feature type="region of interest" description="Disordered" evidence="1">
    <location>
        <begin position="1"/>
        <end position="21"/>
    </location>
</feature>